<gene>
    <name evidence="5" type="ORF">BN860_06348g</name>
</gene>
<evidence type="ECO:0000256" key="4">
    <source>
        <dbReference type="SAM" id="MobiDB-lite"/>
    </source>
</evidence>
<evidence type="ECO:0000313" key="5">
    <source>
        <dbReference type="EMBL" id="CDF89523.1"/>
    </source>
</evidence>
<dbReference type="InterPro" id="IPR039328">
    <property type="entry name" value="WDR89"/>
</dbReference>
<dbReference type="SMART" id="SM00320">
    <property type="entry name" value="WD40"/>
    <property type="match status" value="3"/>
</dbReference>
<protein>
    <submittedName>
        <fullName evidence="5">ZYBA0S04-06348g1_1</fullName>
    </submittedName>
</protein>
<dbReference type="PROSITE" id="PS50294">
    <property type="entry name" value="WD_REPEATS_REGION"/>
    <property type="match status" value="1"/>
</dbReference>
<dbReference type="InterPro" id="IPR036322">
    <property type="entry name" value="WD40_repeat_dom_sf"/>
</dbReference>
<dbReference type="EMBL" id="HG316457">
    <property type="protein sequence ID" value="CDF89523.1"/>
    <property type="molecule type" value="Genomic_DNA"/>
</dbReference>
<sequence>MGYSLIKSQFFGADNWCLNFQPFFHHSLLTSLSNGEVYELDWARVEPKSHIKTGETTINQMKVINSDFLNGSLFSTADMTGVKIWDVNSNNCVATIHNDKHTPFLSLDSRHNMLGCGTELSGSDAEVHIYDIRKWDTPLKSLVDSHHDDVTDVVFHPSDANVLMSGSTDGYTNIYDLRQAEEEDALYQVINFSSIHSCGWISPRRIFTLSHMETFAIHELNNKSDEATEPHALEFNDVRKSWNCDYVVDIYPGYVACGSSQEGKGRLRILPLRGESIQLEQAIDIGSAHGDEVVRDVYIPPRQPYLMYTCGEDGHVKIWENTDIQLDVPGQFWDYSNNLNVLDETAEDTVQETTSSEAKHKKKYSRNKKSRKQRFTPY</sequence>
<feature type="repeat" description="WD" evidence="3">
    <location>
        <begin position="143"/>
        <end position="185"/>
    </location>
</feature>
<dbReference type="SUPFAM" id="SSF50978">
    <property type="entry name" value="WD40 repeat-like"/>
    <property type="match status" value="1"/>
</dbReference>
<dbReference type="Gene3D" id="2.130.10.10">
    <property type="entry name" value="YVTN repeat-like/Quinoprotein amine dehydrogenase"/>
    <property type="match status" value="2"/>
</dbReference>
<reference evidence="6" key="1">
    <citation type="journal article" date="2013" name="Genome Announc.">
        <title>Genome sequence of the food spoilage yeast Zygosaccharomyces bailii CLIB 213(T).</title>
        <authorList>
            <person name="Galeote V."/>
            <person name="Bigey F."/>
            <person name="Devillers H."/>
            <person name="Neuveglise C."/>
            <person name="Dequin S."/>
        </authorList>
    </citation>
    <scope>NUCLEOTIDE SEQUENCE [LARGE SCALE GENOMIC DNA]</scope>
    <source>
        <strain evidence="6">CLIB 213 / ATCC 58445 / CBS 680 / CCRC 21525 / NBRC 1098 / NCYC 1416 / NRRL Y-2227</strain>
    </source>
</reference>
<dbReference type="PANTHER" id="PTHR22889:SF0">
    <property type="entry name" value="WD REPEAT-CONTAINING PROTEIN 89"/>
    <property type="match status" value="1"/>
</dbReference>
<evidence type="ECO:0000256" key="2">
    <source>
        <dbReference type="ARBA" id="ARBA00022737"/>
    </source>
</evidence>
<evidence type="ECO:0000256" key="3">
    <source>
        <dbReference type="PROSITE-ProRule" id="PRU00221"/>
    </source>
</evidence>
<dbReference type="Pfam" id="PF00400">
    <property type="entry name" value="WD40"/>
    <property type="match status" value="2"/>
</dbReference>
<dbReference type="InterPro" id="IPR001680">
    <property type="entry name" value="WD40_rpt"/>
</dbReference>
<dbReference type="PROSITE" id="PS50082">
    <property type="entry name" value="WD_REPEATS_2"/>
    <property type="match status" value="1"/>
</dbReference>
<evidence type="ECO:0000256" key="1">
    <source>
        <dbReference type="ARBA" id="ARBA00022574"/>
    </source>
</evidence>
<name>A0A8J2X7Y2_ZYGB2</name>
<organism evidence="5 6">
    <name type="scientific">Zygosaccharomyces bailii (strain CLIB 213 / ATCC 58445 / CBS 680 / BCRC 21525 / NBRC 1098 / NCYC 1416 / NRRL Y-2227)</name>
    <dbReference type="NCBI Taxonomy" id="1333698"/>
    <lineage>
        <taxon>Eukaryota</taxon>
        <taxon>Fungi</taxon>
        <taxon>Dikarya</taxon>
        <taxon>Ascomycota</taxon>
        <taxon>Saccharomycotina</taxon>
        <taxon>Saccharomycetes</taxon>
        <taxon>Saccharomycetales</taxon>
        <taxon>Saccharomycetaceae</taxon>
        <taxon>Zygosaccharomyces</taxon>
    </lineage>
</organism>
<dbReference type="InterPro" id="IPR015943">
    <property type="entry name" value="WD40/YVTN_repeat-like_dom_sf"/>
</dbReference>
<evidence type="ECO:0000313" key="6">
    <source>
        <dbReference type="Proteomes" id="UP000019375"/>
    </source>
</evidence>
<proteinExistence type="predicted"/>
<keyword evidence="6" id="KW-1185">Reference proteome</keyword>
<keyword evidence="1 3" id="KW-0853">WD repeat</keyword>
<dbReference type="OrthoDB" id="25131at2759"/>
<dbReference type="Proteomes" id="UP000019375">
    <property type="component" value="Unassembled WGS sequence"/>
</dbReference>
<accession>A0A8J2X7Y2</accession>
<dbReference type="AlphaFoldDB" id="A0A8J2X7Y2"/>
<dbReference type="PANTHER" id="PTHR22889">
    <property type="entry name" value="WD REPEAT-CONTAINING PROTEIN 89"/>
    <property type="match status" value="1"/>
</dbReference>
<feature type="compositionally biased region" description="Basic residues" evidence="4">
    <location>
        <begin position="359"/>
        <end position="378"/>
    </location>
</feature>
<feature type="region of interest" description="Disordered" evidence="4">
    <location>
        <begin position="348"/>
        <end position="378"/>
    </location>
</feature>
<keyword evidence="2" id="KW-0677">Repeat</keyword>